<sequence>MPVLATSHPAPTKLSEIHGQAATSNVVDLAPLGTAYQSKGDVLLGLKSVDGQTVEHLGNTNIDFRVGVDLGYEQALKLIDGKVDAGFKFPAVRVDAGANYAKDISADKYTGTYTVYSSVKPKSRILMPSTDAGYQPTQAALDLAQAYPGNKAANLGDGFIQGFAYGSNVVINMKIDYRNESDKRTIGGYLSVDWIGKVKVDGQLQKLDDEKRQSVKITISGYQSGGEPNRLLQIIPNGIMSCTLLNPEPCFNLFESAVNYLKTDYINQFQSLDDYNVTDTYVARYLDSGSNLQQLIPAQGYEAINYLTKLVVKELTSRWIEERLTYRRAKNLQRYYASQFNAGQLNQLSEIETASRANANLFADLVDYCERNPEGNYCIDYEAANLAYYRDYSAYSDVLK</sequence>
<dbReference type="EMBL" id="LFZX01000141">
    <property type="protein sequence ID" value="KNC66527.1"/>
    <property type="molecule type" value="Genomic_DNA"/>
</dbReference>
<organism evidence="1 2">
    <name type="scientific">Pseudoalteromonas rubra</name>
    <dbReference type="NCBI Taxonomy" id="43658"/>
    <lineage>
        <taxon>Bacteria</taxon>
        <taxon>Pseudomonadati</taxon>
        <taxon>Pseudomonadota</taxon>
        <taxon>Gammaproteobacteria</taxon>
        <taxon>Alteromonadales</taxon>
        <taxon>Pseudoalteromonadaceae</taxon>
        <taxon>Pseudoalteromonas</taxon>
    </lineage>
</organism>
<proteinExistence type="predicted"/>
<evidence type="ECO:0000313" key="2">
    <source>
        <dbReference type="Proteomes" id="UP000036850"/>
    </source>
</evidence>
<dbReference type="AlphaFoldDB" id="A0A0L0EPX2"/>
<protein>
    <recommendedName>
        <fullName evidence="3">Internalin</fullName>
    </recommendedName>
</protein>
<gene>
    <name evidence="1" type="ORF">AC626_16430</name>
</gene>
<reference evidence="2" key="1">
    <citation type="submission" date="2015-07" db="EMBL/GenBank/DDBJ databases">
        <title>Draft genome sequence of a Pseudoalteromonas rubra strain, OCN096, isolated from Kaneohe Bay, Oahu, Hawaii.</title>
        <authorList>
            <person name="Beurmann S."/>
            <person name="Ushijima B."/>
            <person name="Belcaid M."/>
            <person name="Callahan S.M."/>
            <person name="Aeby G.S."/>
        </authorList>
    </citation>
    <scope>NUCLEOTIDE SEQUENCE [LARGE SCALE GENOMIC DNA]</scope>
    <source>
        <strain evidence="2">OCN096</strain>
    </source>
</reference>
<evidence type="ECO:0008006" key="3">
    <source>
        <dbReference type="Google" id="ProtNLM"/>
    </source>
</evidence>
<evidence type="ECO:0000313" key="1">
    <source>
        <dbReference type="EMBL" id="KNC66527.1"/>
    </source>
</evidence>
<dbReference type="Proteomes" id="UP000036850">
    <property type="component" value="Unassembled WGS sequence"/>
</dbReference>
<comment type="caution">
    <text evidence="1">The sequence shown here is derived from an EMBL/GenBank/DDBJ whole genome shotgun (WGS) entry which is preliminary data.</text>
</comment>
<dbReference type="PATRIC" id="fig|43658.6.peg.2567"/>
<name>A0A0L0EPX2_9GAMM</name>
<accession>A0A0L0EPX2</accession>